<reference evidence="1 2" key="1">
    <citation type="journal article" date="2008" name="Genome Biol.">
        <title>The complete genome, comparative and functional analysis of Stenotrophomonas maltophilia reveals an organism heavily shielded by drug resistance determinants.</title>
        <authorList>
            <person name="Crossman L.C."/>
            <person name="Gould V.C."/>
            <person name="Dow J.M."/>
            <person name="Vernikos G.S."/>
            <person name="Okazaki A."/>
            <person name="Sebaihia M."/>
            <person name="Saunders D."/>
            <person name="Arrowsmith C."/>
            <person name="Carver T."/>
            <person name="Peters N."/>
            <person name="Adlem E."/>
            <person name="Kerhornou A."/>
            <person name="Lord A."/>
            <person name="Murphy L."/>
            <person name="Seeger K."/>
            <person name="Squares R."/>
            <person name="Rutter S."/>
            <person name="Quail M.A."/>
            <person name="Rajandream M.A."/>
            <person name="Harris D."/>
            <person name="Churcher C."/>
            <person name="Bentley S.D."/>
            <person name="Parkhill J."/>
            <person name="Thomson N.R."/>
            <person name="Avison M.B."/>
        </authorList>
    </citation>
    <scope>NUCLEOTIDE SEQUENCE [LARGE SCALE GENOMIC DNA]</scope>
    <source>
        <strain evidence="1 2">K279a</strain>
    </source>
</reference>
<dbReference type="Proteomes" id="UP000008840">
    <property type="component" value="Chromosome"/>
</dbReference>
<evidence type="ECO:0000313" key="1">
    <source>
        <dbReference type="EMBL" id="CAQ45979.1"/>
    </source>
</evidence>
<dbReference type="EnsemblBacteria" id="CAQ45979">
    <property type="protein sequence ID" value="CAQ45979"/>
    <property type="gene ID" value="Smlt2496"/>
</dbReference>
<name>B2FS76_STRMK</name>
<organism evidence="1 2">
    <name type="scientific">Stenotrophomonas maltophilia (strain K279a)</name>
    <dbReference type="NCBI Taxonomy" id="522373"/>
    <lineage>
        <taxon>Bacteria</taxon>
        <taxon>Pseudomonadati</taxon>
        <taxon>Pseudomonadota</taxon>
        <taxon>Gammaproteobacteria</taxon>
        <taxon>Lysobacterales</taxon>
        <taxon>Lysobacteraceae</taxon>
        <taxon>Stenotrophomonas</taxon>
        <taxon>Stenotrophomonas maltophilia group</taxon>
    </lineage>
</organism>
<dbReference type="EMBL" id="AM743169">
    <property type="protein sequence ID" value="CAQ45979.1"/>
    <property type="molecule type" value="Genomic_DNA"/>
</dbReference>
<proteinExistence type="predicted"/>
<gene>
    <name evidence="1" type="ordered locus">Smlt2496</name>
</gene>
<keyword evidence="2" id="KW-1185">Reference proteome</keyword>
<protein>
    <submittedName>
        <fullName evidence="1">Uncharacterized protein</fullName>
    </submittedName>
</protein>
<accession>B2FS76</accession>
<dbReference type="KEGG" id="sml:Smlt2496"/>
<sequence length="46" mass="4899">MTSAEPHPATSAIVSVFFVRSMYPPSINAAPPHSGTLRSALQNPVY</sequence>
<dbReference type="HOGENOM" id="CLU_3189635_0_0_6"/>
<evidence type="ECO:0000313" key="2">
    <source>
        <dbReference type="Proteomes" id="UP000008840"/>
    </source>
</evidence>
<dbReference type="AlphaFoldDB" id="B2FS76"/>